<protein>
    <recommendedName>
        <fullName evidence="2">DUF7627 domain-containing protein</fullName>
    </recommendedName>
</protein>
<dbReference type="AlphaFoldDB" id="A0A0K0DJZ4"/>
<dbReference type="Pfam" id="PF24628">
    <property type="entry name" value="DUF7627"/>
    <property type="match status" value="1"/>
</dbReference>
<evidence type="ECO:0000313" key="4">
    <source>
        <dbReference type="WBParaSite" id="ACAC_0001178101-mRNA-1"/>
    </source>
</evidence>
<organism evidence="3 4">
    <name type="scientific">Angiostrongylus cantonensis</name>
    <name type="common">Rat lungworm</name>
    <dbReference type="NCBI Taxonomy" id="6313"/>
    <lineage>
        <taxon>Eukaryota</taxon>
        <taxon>Metazoa</taxon>
        <taxon>Ecdysozoa</taxon>
        <taxon>Nematoda</taxon>
        <taxon>Chromadorea</taxon>
        <taxon>Rhabditida</taxon>
        <taxon>Rhabditina</taxon>
        <taxon>Rhabditomorpha</taxon>
        <taxon>Strongyloidea</taxon>
        <taxon>Metastrongylidae</taxon>
        <taxon>Angiostrongylus</taxon>
    </lineage>
</organism>
<evidence type="ECO:0000259" key="2">
    <source>
        <dbReference type="Pfam" id="PF24628"/>
    </source>
</evidence>
<name>A0A0K0DJZ4_ANGCA</name>
<feature type="domain" description="DUF7627" evidence="2">
    <location>
        <begin position="27"/>
        <end position="221"/>
    </location>
</feature>
<proteinExistence type="predicted"/>
<feature type="compositionally biased region" description="Basic and acidic residues" evidence="1">
    <location>
        <begin position="157"/>
        <end position="171"/>
    </location>
</feature>
<dbReference type="Proteomes" id="UP000035642">
    <property type="component" value="Unassembled WGS sequence"/>
</dbReference>
<feature type="region of interest" description="Disordered" evidence="1">
    <location>
        <begin position="149"/>
        <end position="171"/>
    </location>
</feature>
<reference evidence="4" key="2">
    <citation type="submission" date="2017-02" db="UniProtKB">
        <authorList>
            <consortium name="WormBaseParasite"/>
        </authorList>
    </citation>
    <scope>IDENTIFICATION</scope>
</reference>
<evidence type="ECO:0000313" key="3">
    <source>
        <dbReference type="Proteomes" id="UP000035642"/>
    </source>
</evidence>
<evidence type="ECO:0000256" key="1">
    <source>
        <dbReference type="SAM" id="MobiDB-lite"/>
    </source>
</evidence>
<accession>A0A0K0DJZ4</accession>
<dbReference type="WBParaSite" id="ACAC_0001178101-mRNA-1">
    <property type="protein sequence ID" value="ACAC_0001178101-mRNA-1"/>
    <property type="gene ID" value="ACAC_0001178101"/>
</dbReference>
<sequence>MTLLMSLRQYDLSVISIANFLALFSERSISECAFLARMTENEWKTMCKSLINTALTDGETNFVVDLFIPLMGMFGIKLELMTLCASFVMDGPNGIGNIPALLSAILCANWPRHLSKAIDTINPILYTSVFIIKGWLLVLQEDNEAVRKAENSSSFQDQKKGDSSSTAQKREDPEVVNRCAHTLCLLCESAQRSLWMKWPELCNEIYSIIKPSITHNHAITGLVEPCAGWNQHRTRNEQLHYRHAAGLFSLFNFYVIGLCHFPFRPIGKIYDGFITD</sequence>
<reference evidence="3" key="1">
    <citation type="submission" date="2012-09" db="EMBL/GenBank/DDBJ databases">
        <authorList>
            <person name="Martin A.A."/>
        </authorList>
    </citation>
    <scope>NUCLEOTIDE SEQUENCE</scope>
</reference>
<keyword evidence="3" id="KW-1185">Reference proteome</keyword>
<dbReference type="STRING" id="6313.A0A0K0DJZ4"/>
<dbReference type="InterPro" id="IPR056044">
    <property type="entry name" value="DUF7627"/>
</dbReference>